<dbReference type="RefSeq" id="WP_012216787.1">
    <property type="nucleotide sequence ID" value="NC_010086.1"/>
</dbReference>
<gene>
    <name evidence="1" type="ordered locus">BMULJ_04541</name>
</gene>
<dbReference type="InterPro" id="IPR021769">
    <property type="entry name" value="DUF3331"/>
</dbReference>
<accession>A0A0H3KS14</accession>
<sequence length="100" mass="10740">MENAPSPLHISTVEQLSPTMISISWSNPCMGHYTDQVWRIGLARTSAVCMLSGVSIRPGDAVFRPRVRGSHVPINHDRMILASAVAGLFPPSIASEGAET</sequence>
<name>A0A0H3KS14_BURM1</name>
<dbReference type="Proteomes" id="UP000008815">
    <property type="component" value="Chromosome 2"/>
</dbReference>
<dbReference type="Pfam" id="PF11811">
    <property type="entry name" value="DUF3331"/>
    <property type="match status" value="1"/>
</dbReference>
<dbReference type="EMBL" id="AP009386">
    <property type="protein sequence ID" value="BAG46392.1"/>
    <property type="molecule type" value="Genomic_DNA"/>
</dbReference>
<proteinExistence type="predicted"/>
<evidence type="ECO:0000313" key="1">
    <source>
        <dbReference type="EMBL" id="BAG46392.1"/>
    </source>
</evidence>
<dbReference type="KEGG" id="bmj:BMULJ_04541"/>
<dbReference type="STRING" id="395019.BMULJ_04541"/>
<protein>
    <recommendedName>
        <fullName evidence="3">DUF3331 domain-containing protein</fullName>
    </recommendedName>
</protein>
<evidence type="ECO:0000313" key="2">
    <source>
        <dbReference type="Proteomes" id="UP000008815"/>
    </source>
</evidence>
<reference evidence="1 2" key="1">
    <citation type="submission" date="2007-04" db="EMBL/GenBank/DDBJ databases">
        <title>Complete genome sequence of Burkholderia multivorans ATCC 17616.</title>
        <authorList>
            <person name="Ohtsubo Y."/>
            <person name="Yamashita A."/>
            <person name="Kurokawa K."/>
            <person name="Takami H."/>
            <person name="Yuhara S."/>
            <person name="Nishiyama E."/>
            <person name="Endo R."/>
            <person name="Miyazaki R."/>
            <person name="Ono A."/>
            <person name="Yano K."/>
            <person name="Ito M."/>
            <person name="Sota M."/>
            <person name="Yuji N."/>
            <person name="Hattori M."/>
            <person name="Tsuda M."/>
        </authorList>
    </citation>
    <scope>NUCLEOTIDE SEQUENCE [LARGE SCALE GENOMIC DNA]</scope>
    <source>
        <strain evidence="2">ATCC 17616 / 249</strain>
    </source>
</reference>
<organism evidence="1 2">
    <name type="scientific">Burkholderia multivorans (strain ATCC 17616 / 249)</name>
    <dbReference type="NCBI Taxonomy" id="395019"/>
    <lineage>
        <taxon>Bacteria</taxon>
        <taxon>Pseudomonadati</taxon>
        <taxon>Pseudomonadota</taxon>
        <taxon>Betaproteobacteria</taxon>
        <taxon>Burkholderiales</taxon>
        <taxon>Burkholderiaceae</taxon>
        <taxon>Burkholderia</taxon>
        <taxon>Burkholderia cepacia complex</taxon>
    </lineage>
</organism>
<evidence type="ECO:0008006" key="3">
    <source>
        <dbReference type="Google" id="ProtNLM"/>
    </source>
</evidence>
<dbReference type="KEGG" id="bmu:Bmul_3961"/>
<dbReference type="HOGENOM" id="CLU_2341356_0_0_4"/>
<dbReference type="AlphaFoldDB" id="A0A0H3KS14"/>
<keyword evidence="2" id="KW-1185">Reference proteome</keyword>